<evidence type="ECO:0000256" key="2">
    <source>
        <dbReference type="SAM" id="Phobius"/>
    </source>
</evidence>
<name>A0A401IFT0_APHSA</name>
<keyword evidence="2" id="KW-0472">Membrane</keyword>
<evidence type="ECO:0000313" key="4">
    <source>
        <dbReference type="Proteomes" id="UP000287247"/>
    </source>
</evidence>
<evidence type="ECO:0000313" key="3">
    <source>
        <dbReference type="EMBL" id="GBF80076.1"/>
    </source>
</evidence>
<dbReference type="EMBL" id="BDQK01000005">
    <property type="protein sequence ID" value="GBF80076.1"/>
    <property type="molecule type" value="Genomic_DNA"/>
</dbReference>
<dbReference type="Gene3D" id="1.20.1260.80">
    <property type="match status" value="1"/>
</dbReference>
<accession>A0A401IFT0</accession>
<dbReference type="OrthoDB" id="471184at2"/>
<keyword evidence="2" id="KW-0812">Transmembrane</keyword>
<dbReference type="AlphaFoldDB" id="A0A401IFT0"/>
<feature type="transmembrane region" description="Helical" evidence="2">
    <location>
        <begin position="81"/>
        <end position="101"/>
    </location>
</feature>
<proteinExistence type="predicted"/>
<dbReference type="Proteomes" id="UP000287247">
    <property type="component" value="Unassembled WGS sequence"/>
</dbReference>
<protein>
    <submittedName>
        <fullName evidence="3">Shikimate dehydrogenase</fullName>
    </submittedName>
</protein>
<keyword evidence="4" id="KW-1185">Reference proteome</keyword>
<evidence type="ECO:0000256" key="1">
    <source>
        <dbReference type="SAM" id="Coils"/>
    </source>
</evidence>
<gene>
    <name evidence="3" type="ORF">AsFPU1_1477</name>
</gene>
<reference evidence="4" key="1">
    <citation type="submission" date="2017-05" db="EMBL/GenBank/DDBJ databases">
        <title>Physiological properties and genetic analysis related to exopolysaccharide production of fresh-water unicellular cyanobacterium Aphanothece sacrum, Suizenji Nori, that has been cultured as a food source in Japan.</title>
        <authorList>
            <person name="Kanesaki Y."/>
            <person name="Yoshikawa S."/>
            <person name="Ohki K."/>
        </authorList>
    </citation>
    <scope>NUCLEOTIDE SEQUENCE [LARGE SCALE GENOMIC DNA]</scope>
    <source>
        <strain evidence="4">FPU1</strain>
    </source>
</reference>
<organism evidence="3 4">
    <name type="scientific">Aphanothece sacrum FPU1</name>
    <dbReference type="NCBI Taxonomy" id="1920663"/>
    <lineage>
        <taxon>Bacteria</taxon>
        <taxon>Bacillati</taxon>
        <taxon>Cyanobacteriota</taxon>
        <taxon>Cyanophyceae</taxon>
        <taxon>Oscillatoriophycideae</taxon>
        <taxon>Chroococcales</taxon>
        <taxon>Aphanothecaceae</taxon>
        <taxon>Aphanothece</taxon>
    </lineage>
</organism>
<keyword evidence="1" id="KW-0175">Coiled coil</keyword>
<keyword evidence="2" id="KW-1133">Transmembrane helix</keyword>
<sequence length="104" mass="11416">MSNTPIQVTTDLSQVLGQINNKLDKIDARLNNLEVGQARLEEKVESLDKQLTIINKNVDKIELEQKSLTTDIADLKGAKSLIIPIVVAVLTSLMTLLIRAIPSP</sequence>
<feature type="coiled-coil region" evidence="1">
    <location>
        <begin position="23"/>
        <end position="64"/>
    </location>
</feature>
<comment type="caution">
    <text evidence="3">The sequence shown here is derived from an EMBL/GenBank/DDBJ whole genome shotgun (WGS) entry which is preliminary data.</text>
</comment>
<dbReference type="RefSeq" id="WP_124973538.1">
    <property type="nucleotide sequence ID" value="NZ_BDQK01000005.1"/>
</dbReference>